<dbReference type="EMBL" id="CP016438">
    <property type="protein sequence ID" value="ANS67915.1"/>
    <property type="molecule type" value="Genomic_DNA"/>
</dbReference>
<gene>
    <name evidence="1" type="ORF">SLINC_5691</name>
</gene>
<dbReference type="Proteomes" id="UP000092598">
    <property type="component" value="Chromosome"/>
</dbReference>
<sequence>MQIALICVVTLATLLATLQFSEASGTYQEAVRQDVRRQGAVLEDIRFVYGDEAPLAFEVAVAQARADALGPLRGDGRLAASEYRLAAQTAFGLRTAEGASPVLATDRYRHQRLGYDLPRRLSDVQRRSPELYALDPDATLRSGDRRVTWGLIAAGGAGATVLVAVLAAVVLRPRRWRRGTSGPPGGRVLRKLELLPQPATASAHRGTVTLHLAVSALLLLLPLGQVVAASVEQRAQAEAARKAVRTTTSIAAGGQRTAFLLAAQEEAVLGHLRATARELAALDTGTSAEDARHERTVAVTERGIATHIEKIAAHMGRLPGAEDDVDAAAMAALRSAPDDWGGLVDENLRQVDLAERASTRGTFLSGATALAVVSEMLAGMTVAALALGAGRRWVLWTAAGTAGSAALVFAALL</sequence>
<proteinExistence type="predicted"/>
<accession>A0A1B1MH21</accession>
<dbReference type="AlphaFoldDB" id="A0A1B1MH21"/>
<protein>
    <submittedName>
        <fullName evidence="1">Uncharacterized protein</fullName>
    </submittedName>
</protein>
<reference evidence="1 2" key="1">
    <citation type="submission" date="2016-07" db="EMBL/GenBank/DDBJ databases">
        <title>Enhancement of antibiotic productionsby engineered nitrateutilization in actinobacteria.</title>
        <authorList>
            <person name="Meng S.C."/>
        </authorList>
    </citation>
    <scope>NUCLEOTIDE SEQUENCE [LARGE SCALE GENOMIC DNA]</scope>
    <source>
        <strain evidence="1 2">NRRL 2936</strain>
    </source>
</reference>
<organism evidence="1 2">
    <name type="scientific">Streptomyces lincolnensis</name>
    <dbReference type="NCBI Taxonomy" id="1915"/>
    <lineage>
        <taxon>Bacteria</taxon>
        <taxon>Bacillati</taxon>
        <taxon>Actinomycetota</taxon>
        <taxon>Actinomycetes</taxon>
        <taxon>Kitasatosporales</taxon>
        <taxon>Streptomycetaceae</taxon>
        <taxon>Streptomyces</taxon>
    </lineage>
</organism>
<dbReference type="STRING" id="1915.SLINC_5691"/>
<evidence type="ECO:0000313" key="2">
    <source>
        <dbReference type="Proteomes" id="UP000092598"/>
    </source>
</evidence>
<name>A0A1B1MH21_STRLN</name>
<dbReference type="KEGG" id="sls:SLINC_5691"/>
<evidence type="ECO:0000313" key="1">
    <source>
        <dbReference type="EMBL" id="ANS67915.1"/>
    </source>
</evidence>
<keyword evidence="2" id="KW-1185">Reference proteome</keyword>